<dbReference type="PANTHER" id="PTHR10457">
    <property type="entry name" value="MEVALONATE KINASE/GALACTOKINASE"/>
    <property type="match status" value="1"/>
</dbReference>
<dbReference type="SUPFAM" id="SSF54211">
    <property type="entry name" value="Ribosomal protein S5 domain 2-like"/>
    <property type="match status" value="1"/>
</dbReference>
<dbReference type="InterPro" id="IPR006204">
    <property type="entry name" value="GHMP_kinase_N_dom"/>
</dbReference>
<evidence type="ECO:0000259" key="3">
    <source>
        <dbReference type="Pfam" id="PF00288"/>
    </source>
</evidence>
<dbReference type="Pfam" id="PF10509">
    <property type="entry name" value="GalKase_gal_bdg"/>
    <property type="match status" value="1"/>
</dbReference>
<dbReference type="GO" id="GO:0005524">
    <property type="term" value="F:ATP binding"/>
    <property type="evidence" value="ECO:0007669"/>
    <property type="project" value="UniProtKB-KW"/>
</dbReference>
<dbReference type="InterPro" id="IPR019539">
    <property type="entry name" value="GalKase_N"/>
</dbReference>
<sequence length="510" mass="52754">MPVTITSAKAPPLVDTLDFLDELEKHKTAGPATNLFNWGAPLSVGRAPGRLDVMGGIADYSGSLVLQMPIREAAHVAVQLQHGGSPSALVRIVSVPAPGEEAHRAPTFEAPMSVLFPGGQPLEYEAARALFKADPATSWAAYIAGCLLVLARDGPDAPALAARLAGSSVSVLVQSRVPEGKGVSSSAAVEVATMTALAGALGVGAEALPGRQLAILCQRVENLVVGAPCGIMDQMACTLGRQHSLLALLCQPAEVRGTVELPRHVAVWGVDSGIRHSVGGSDYGSVRVGAFMGLRIASSDGQPSGASGPPPARWGGYLARLSPSELAQAVAAHLPERISGADFLRAYTSHYDTVTSVDPDQEYAVRQPASHPVHENFRVTTFEQALKLPAGPEQFRLLGELMFQSHASYSGCGLGSAGTDRLVELVREEGAAAEAAGRPRGPLWGAKITGGGCGGTVCILGEEGPEAEAAVARVVARYAAERGVEAEQVKVFRGSSPGAAELGPMIAMIQ</sequence>
<feature type="domain" description="Galactokinase N-terminal" evidence="5">
    <location>
        <begin position="43"/>
        <end position="79"/>
    </location>
</feature>
<dbReference type="EMBL" id="JAEHOD010000018">
    <property type="protein sequence ID" value="KAG2448284.1"/>
    <property type="molecule type" value="Genomic_DNA"/>
</dbReference>
<dbReference type="Gene3D" id="3.30.230.10">
    <property type="match status" value="1"/>
</dbReference>
<dbReference type="SUPFAM" id="SSF55060">
    <property type="entry name" value="GHMP Kinase, C-terminal domain"/>
    <property type="match status" value="1"/>
</dbReference>
<dbReference type="PIRSF" id="PIRSF000530">
    <property type="entry name" value="Galactokinase"/>
    <property type="match status" value="1"/>
</dbReference>
<keyword evidence="1" id="KW-0547">Nucleotide-binding</keyword>
<evidence type="ECO:0008006" key="8">
    <source>
        <dbReference type="Google" id="ProtNLM"/>
    </source>
</evidence>
<feature type="domain" description="GHMP kinase N-terminal" evidence="3">
    <location>
        <begin position="163"/>
        <end position="240"/>
    </location>
</feature>
<dbReference type="InterPro" id="IPR020568">
    <property type="entry name" value="Ribosomal_Su5_D2-typ_SF"/>
</dbReference>
<evidence type="ECO:0000313" key="7">
    <source>
        <dbReference type="Proteomes" id="UP000613740"/>
    </source>
</evidence>
<feature type="domain" description="GHMP kinase C-terminal" evidence="4">
    <location>
        <begin position="394"/>
        <end position="478"/>
    </location>
</feature>
<evidence type="ECO:0000259" key="4">
    <source>
        <dbReference type="Pfam" id="PF08544"/>
    </source>
</evidence>
<comment type="caution">
    <text evidence="6">The sequence shown here is derived from an EMBL/GenBank/DDBJ whole genome shotgun (WGS) entry which is preliminary data.</text>
</comment>
<dbReference type="GO" id="GO:0006012">
    <property type="term" value="P:galactose metabolic process"/>
    <property type="evidence" value="ECO:0007669"/>
    <property type="project" value="TreeGrafter"/>
</dbReference>
<accession>A0A836B615</accession>
<dbReference type="Proteomes" id="UP000613740">
    <property type="component" value="Unassembled WGS sequence"/>
</dbReference>
<evidence type="ECO:0000256" key="1">
    <source>
        <dbReference type="ARBA" id="ARBA00022741"/>
    </source>
</evidence>
<dbReference type="PRINTS" id="PR00959">
    <property type="entry name" value="MEVGALKINASE"/>
</dbReference>
<evidence type="ECO:0000259" key="5">
    <source>
        <dbReference type="Pfam" id="PF10509"/>
    </source>
</evidence>
<gene>
    <name evidence="6" type="ORF">HYH02_006868</name>
</gene>
<dbReference type="InterPro" id="IPR013750">
    <property type="entry name" value="GHMP_kinase_C_dom"/>
</dbReference>
<dbReference type="InterPro" id="IPR006206">
    <property type="entry name" value="Mevalonate/galactokinase"/>
</dbReference>
<dbReference type="PANTHER" id="PTHR10457:SF35">
    <property type="entry name" value="L-ARABINOKINASE"/>
    <property type="match status" value="1"/>
</dbReference>
<proteinExistence type="predicted"/>
<dbReference type="Gene3D" id="3.30.70.890">
    <property type="entry name" value="GHMP kinase, C-terminal domain"/>
    <property type="match status" value="1"/>
</dbReference>
<protein>
    <recommendedName>
        <fullName evidence="8">GHMP kinase N-terminal domain-containing protein</fullName>
    </recommendedName>
</protein>
<dbReference type="OrthoDB" id="1684102at2759"/>
<dbReference type="InterPro" id="IPR036554">
    <property type="entry name" value="GHMP_kinase_C_sf"/>
</dbReference>
<reference evidence="6" key="1">
    <citation type="journal article" date="2020" name="bioRxiv">
        <title>Comparative genomics of Chlamydomonas.</title>
        <authorList>
            <person name="Craig R.J."/>
            <person name="Hasan A.R."/>
            <person name="Ness R.W."/>
            <person name="Keightley P.D."/>
        </authorList>
    </citation>
    <scope>NUCLEOTIDE SEQUENCE</scope>
    <source>
        <strain evidence="6">CCAP 11/173</strain>
    </source>
</reference>
<dbReference type="InterPro" id="IPR014721">
    <property type="entry name" value="Ribsml_uS5_D2-typ_fold_subgr"/>
</dbReference>
<dbReference type="Pfam" id="PF08544">
    <property type="entry name" value="GHMP_kinases_C"/>
    <property type="match status" value="1"/>
</dbReference>
<evidence type="ECO:0000313" key="6">
    <source>
        <dbReference type="EMBL" id="KAG2448284.1"/>
    </source>
</evidence>
<dbReference type="GO" id="GO:0004335">
    <property type="term" value="F:galactokinase activity"/>
    <property type="evidence" value="ECO:0007669"/>
    <property type="project" value="TreeGrafter"/>
</dbReference>
<name>A0A836B615_9CHLO</name>
<dbReference type="AlphaFoldDB" id="A0A836B615"/>
<dbReference type="Pfam" id="PF00288">
    <property type="entry name" value="GHMP_kinases_N"/>
    <property type="match status" value="1"/>
</dbReference>
<keyword evidence="7" id="KW-1185">Reference proteome</keyword>
<evidence type="ECO:0000256" key="2">
    <source>
        <dbReference type="ARBA" id="ARBA00022840"/>
    </source>
</evidence>
<dbReference type="GO" id="GO:0005829">
    <property type="term" value="C:cytosol"/>
    <property type="evidence" value="ECO:0007669"/>
    <property type="project" value="TreeGrafter"/>
</dbReference>
<organism evidence="6 7">
    <name type="scientific">Chlamydomonas schloesseri</name>
    <dbReference type="NCBI Taxonomy" id="2026947"/>
    <lineage>
        <taxon>Eukaryota</taxon>
        <taxon>Viridiplantae</taxon>
        <taxon>Chlorophyta</taxon>
        <taxon>core chlorophytes</taxon>
        <taxon>Chlorophyceae</taxon>
        <taxon>CS clade</taxon>
        <taxon>Chlamydomonadales</taxon>
        <taxon>Chlamydomonadaceae</taxon>
        <taxon>Chlamydomonas</taxon>
    </lineage>
</organism>
<keyword evidence="2" id="KW-0067">ATP-binding</keyword>